<gene>
    <name evidence="2" type="ORF">E2I00_005928</name>
</gene>
<accession>A0A643C1U8</accession>
<reference evidence="2 3" key="1">
    <citation type="journal article" date="2019" name="PLoS ONE">
        <title>Genomic analyses reveal an absence of contemporary introgressive admixture between fin whales and blue whales, despite known hybrids.</title>
        <authorList>
            <person name="Westbury M.V."/>
            <person name="Petersen B."/>
            <person name="Lorenzen E.D."/>
        </authorList>
    </citation>
    <scope>NUCLEOTIDE SEQUENCE [LARGE SCALE GENOMIC DNA]</scope>
    <source>
        <strain evidence="2">FinWhale-01</strain>
    </source>
</reference>
<feature type="domain" description="LEM" evidence="1">
    <location>
        <begin position="1"/>
        <end position="45"/>
    </location>
</feature>
<dbReference type="Pfam" id="PF03020">
    <property type="entry name" value="LEM"/>
    <property type="match status" value="1"/>
</dbReference>
<feature type="non-terminal residue" evidence="2">
    <location>
        <position position="68"/>
    </location>
</feature>
<evidence type="ECO:0000313" key="2">
    <source>
        <dbReference type="EMBL" id="KAB0394236.1"/>
    </source>
</evidence>
<dbReference type="Proteomes" id="UP000437017">
    <property type="component" value="Unassembled WGS sequence"/>
</dbReference>
<sequence length="68" mass="7656">MVDVKCLSDDELQNKLDKLGFSPGPILHTSYVLMAYFPFVSHDPEFNVTIILKGNIIFSSEKNKGPKK</sequence>
<organism evidence="2 3">
    <name type="scientific">Balaenoptera physalus</name>
    <name type="common">Fin whale</name>
    <name type="synonym">Balaena physalus</name>
    <dbReference type="NCBI Taxonomy" id="9770"/>
    <lineage>
        <taxon>Eukaryota</taxon>
        <taxon>Metazoa</taxon>
        <taxon>Chordata</taxon>
        <taxon>Craniata</taxon>
        <taxon>Vertebrata</taxon>
        <taxon>Euteleostomi</taxon>
        <taxon>Mammalia</taxon>
        <taxon>Eutheria</taxon>
        <taxon>Laurasiatheria</taxon>
        <taxon>Artiodactyla</taxon>
        <taxon>Whippomorpha</taxon>
        <taxon>Cetacea</taxon>
        <taxon>Mysticeti</taxon>
        <taxon>Balaenopteridae</taxon>
        <taxon>Balaenoptera</taxon>
    </lineage>
</organism>
<dbReference type="AlphaFoldDB" id="A0A643C1U8"/>
<comment type="caution">
    <text evidence="2">The sequence shown here is derived from an EMBL/GenBank/DDBJ whole genome shotgun (WGS) entry which is preliminary data.</text>
</comment>
<evidence type="ECO:0000259" key="1">
    <source>
        <dbReference type="PROSITE" id="PS50954"/>
    </source>
</evidence>
<dbReference type="CDD" id="cd12940">
    <property type="entry name" value="LEM_LAP2_LEMD1"/>
    <property type="match status" value="1"/>
</dbReference>
<evidence type="ECO:0000313" key="3">
    <source>
        <dbReference type="Proteomes" id="UP000437017"/>
    </source>
</evidence>
<dbReference type="Gene3D" id="1.10.720.40">
    <property type="match status" value="1"/>
</dbReference>
<dbReference type="PROSITE" id="PS50954">
    <property type="entry name" value="LEM"/>
    <property type="match status" value="1"/>
</dbReference>
<dbReference type="InterPro" id="IPR011015">
    <property type="entry name" value="LEM/LEM-like_dom_sf"/>
</dbReference>
<dbReference type="InterPro" id="IPR003887">
    <property type="entry name" value="LEM_dom"/>
</dbReference>
<dbReference type="SUPFAM" id="SSF63451">
    <property type="entry name" value="LEM domain"/>
    <property type="match status" value="1"/>
</dbReference>
<protein>
    <recommendedName>
        <fullName evidence="1">LEM domain-containing protein</fullName>
    </recommendedName>
</protein>
<dbReference type="OrthoDB" id="6363067at2759"/>
<name>A0A643C1U8_BALPH</name>
<dbReference type="EMBL" id="SGJD01002871">
    <property type="protein sequence ID" value="KAB0394236.1"/>
    <property type="molecule type" value="Genomic_DNA"/>
</dbReference>
<proteinExistence type="predicted"/>
<keyword evidence="3" id="KW-1185">Reference proteome</keyword>